<evidence type="ECO:0000256" key="2">
    <source>
        <dbReference type="SAM" id="SignalP"/>
    </source>
</evidence>
<dbReference type="SUPFAM" id="SSF50630">
    <property type="entry name" value="Acid proteases"/>
    <property type="match status" value="1"/>
</dbReference>
<feature type="domain" description="Peptidase A1" evidence="3">
    <location>
        <begin position="45"/>
        <end position="353"/>
    </location>
</feature>
<evidence type="ECO:0000259" key="3">
    <source>
        <dbReference type="PROSITE" id="PS51767"/>
    </source>
</evidence>
<dbReference type="PRINTS" id="PR00792">
    <property type="entry name" value="PEPSIN"/>
</dbReference>
<organism evidence="4 5">
    <name type="scientific">Bursaphelenchus okinawaensis</name>
    <dbReference type="NCBI Taxonomy" id="465554"/>
    <lineage>
        <taxon>Eukaryota</taxon>
        <taxon>Metazoa</taxon>
        <taxon>Ecdysozoa</taxon>
        <taxon>Nematoda</taxon>
        <taxon>Chromadorea</taxon>
        <taxon>Rhabditida</taxon>
        <taxon>Tylenchina</taxon>
        <taxon>Tylenchomorpha</taxon>
        <taxon>Aphelenchoidea</taxon>
        <taxon>Aphelenchoididae</taxon>
        <taxon>Bursaphelenchus</taxon>
    </lineage>
</organism>
<dbReference type="OrthoDB" id="771136at2759"/>
<dbReference type="PANTHER" id="PTHR47966:SF45">
    <property type="entry name" value="PEPTIDASE A1 DOMAIN-CONTAINING PROTEIN"/>
    <property type="match status" value="1"/>
</dbReference>
<dbReference type="PROSITE" id="PS51767">
    <property type="entry name" value="PEPTIDASE_A1"/>
    <property type="match status" value="1"/>
</dbReference>
<dbReference type="GO" id="GO:0006508">
    <property type="term" value="P:proteolysis"/>
    <property type="evidence" value="ECO:0007669"/>
    <property type="project" value="InterPro"/>
</dbReference>
<dbReference type="InterPro" id="IPR033121">
    <property type="entry name" value="PEPTIDASE_A1"/>
</dbReference>
<keyword evidence="5" id="KW-1185">Reference proteome</keyword>
<comment type="caution">
    <text evidence="4">The sequence shown here is derived from an EMBL/GenBank/DDBJ whole genome shotgun (WGS) entry which is preliminary data.</text>
</comment>
<proteinExistence type="inferred from homology"/>
<dbReference type="InterPro" id="IPR021109">
    <property type="entry name" value="Peptidase_aspartic_dom_sf"/>
</dbReference>
<dbReference type="PANTHER" id="PTHR47966">
    <property type="entry name" value="BETA-SITE APP-CLEAVING ENZYME, ISOFORM A-RELATED"/>
    <property type="match status" value="1"/>
</dbReference>
<protein>
    <recommendedName>
        <fullName evidence="3">Peptidase A1 domain-containing protein</fullName>
    </recommendedName>
</protein>
<dbReference type="EMBL" id="CAJFCW020000004">
    <property type="protein sequence ID" value="CAG9114456.1"/>
    <property type="molecule type" value="Genomic_DNA"/>
</dbReference>
<dbReference type="Proteomes" id="UP000783686">
    <property type="component" value="Unassembled WGS sequence"/>
</dbReference>
<accession>A0A811L0C9</accession>
<feature type="chain" id="PRO_5035595346" description="Peptidase A1 domain-containing protein" evidence="2">
    <location>
        <begin position="17"/>
        <end position="358"/>
    </location>
</feature>
<dbReference type="GO" id="GO:0004190">
    <property type="term" value="F:aspartic-type endopeptidase activity"/>
    <property type="evidence" value="ECO:0007669"/>
    <property type="project" value="InterPro"/>
</dbReference>
<gene>
    <name evidence="4" type="ORF">BOKJ2_LOCUS9235</name>
</gene>
<dbReference type="AlphaFoldDB" id="A0A811L0C9"/>
<dbReference type="InterPro" id="IPR001461">
    <property type="entry name" value="Aspartic_peptidase_A1"/>
</dbReference>
<dbReference type="EMBL" id="CAJFDH010000004">
    <property type="protein sequence ID" value="CAD5221019.1"/>
    <property type="molecule type" value="Genomic_DNA"/>
</dbReference>
<evidence type="ECO:0000256" key="1">
    <source>
        <dbReference type="ARBA" id="ARBA00007447"/>
    </source>
</evidence>
<comment type="similarity">
    <text evidence="1">Belongs to the peptidase A1 family.</text>
</comment>
<dbReference type="Pfam" id="PF00026">
    <property type="entry name" value="Asp"/>
    <property type="match status" value="1"/>
</dbReference>
<reference evidence="4" key="1">
    <citation type="submission" date="2020-09" db="EMBL/GenBank/DDBJ databases">
        <authorList>
            <person name="Kikuchi T."/>
        </authorList>
    </citation>
    <scope>NUCLEOTIDE SEQUENCE</scope>
    <source>
        <strain evidence="4">SH1</strain>
    </source>
</reference>
<dbReference type="CDD" id="cd05471">
    <property type="entry name" value="pepsin_like"/>
    <property type="match status" value="1"/>
</dbReference>
<sequence>MNLIVSFLLLTTFVFAKKFTLPILEKTQNLANSRVPVYDYLEAEYLVTLSIGTPPQKFRVLVDNSSPITWVPGSDCVYDGKEDVTKKKFSSKNSSTYQPEYDFFGHNTTLGKVAGKLATDTVTLGEGENSLTLEDIEFGIASVLGIKYNNYALDGVLGLGRQPNSFIQRAINASLLDEPLVSIHFKDEGFDKTGKLGGALTLGGVDNANCGIVSNWVDMEHEFEWIFNVSSINLDGFHLKGGLAQSNTGIGFVFGPFEWIYSWARGLGADYATNRDIWISGCEIDFLMQFTIGKQNYTVSPKNLIQYMGPHQWCQLQVKSTDFLAPYQWILGAPFVQGYCHVYDFENGRLGFAPLIKI</sequence>
<feature type="signal peptide" evidence="2">
    <location>
        <begin position="1"/>
        <end position="16"/>
    </location>
</feature>
<dbReference type="GO" id="GO:0005764">
    <property type="term" value="C:lysosome"/>
    <property type="evidence" value="ECO:0007669"/>
    <property type="project" value="TreeGrafter"/>
</dbReference>
<dbReference type="Gene3D" id="2.40.70.10">
    <property type="entry name" value="Acid Proteases"/>
    <property type="match status" value="2"/>
</dbReference>
<evidence type="ECO:0000313" key="5">
    <source>
        <dbReference type="Proteomes" id="UP000614601"/>
    </source>
</evidence>
<dbReference type="InterPro" id="IPR034164">
    <property type="entry name" value="Pepsin-like_dom"/>
</dbReference>
<name>A0A811L0C9_9BILA</name>
<evidence type="ECO:0000313" key="4">
    <source>
        <dbReference type="EMBL" id="CAD5221019.1"/>
    </source>
</evidence>
<keyword evidence="2" id="KW-0732">Signal</keyword>
<dbReference type="Proteomes" id="UP000614601">
    <property type="component" value="Unassembled WGS sequence"/>
</dbReference>